<feature type="region of interest" description="Disordered" evidence="1">
    <location>
        <begin position="1"/>
        <end position="101"/>
    </location>
</feature>
<dbReference type="AlphaFoldDB" id="A0A0D7BF05"/>
<dbReference type="SUPFAM" id="SSF50729">
    <property type="entry name" value="PH domain-like"/>
    <property type="match status" value="2"/>
</dbReference>
<keyword evidence="4" id="KW-1185">Reference proteome</keyword>
<dbReference type="PANTHER" id="PTHR14336">
    <property type="entry name" value="TANDEM PH DOMAIN CONTAINING PROTEIN"/>
    <property type="match status" value="1"/>
</dbReference>
<gene>
    <name evidence="3" type="ORF">CYLTODRAFT_421023</name>
</gene>
<feature type="compositionally biased region" description="Acidic residues" evidence="1">
    <location>
        <begin position="80"/>
        <end position="93"/>
    </location>
</feature>
<protein>
    <submittedName>
        <fullName evidence="3">PH domain-like protein</fullName>
    </submittedName>
</protein>
<dbReference type="InterPro" id="IPR001849">
    <property type="entry name" value="PH_domain"/>
</dbReference>
<accession>A0A0D7BF05</accession>
<dbReference type="PROSITE" id="PS50003">
    <property type="entry name" value="PH_DOMAIN"/>
    <property type="match status" value="2"/>
</dbReference>
<feature type="domain" description="PH" evidence="2">
    <location>
        <begin position="289"/>
        <end position="407"/>
    </location>
</feature>
<name>A0A0D7BF05_9AGAR</name>
<dbReference type="OrthoDB" id="2157866at2759"/>
<dbReference type="Proteomes" id="UP000054007">
    <property type="component" value="Unassembled WGS sequence"/>
</dbReference>
<dbReference type="FunFam" id="2.30.29.30:FF:000286">
    <property type="entry name" value="PH-protein kinase domain containing protein"/>
    <property type="match status" value="1"/>
</dbReference>
<dbReference type="InterPro" id="IPR051707">
    <property type="entry name" value="PI-Interact_SigTrans_Reg"/>
</dbReference>
<feature type="region of interest" description="Disordered" evidence="1">
    <location>
        <begin position="412"/>
        <end position="472"/>
    </location>
</feature>
<evidence type="ECO:0000256" key="1">
    <source>
        <dbReference type="SAM" id="MobiDB-lite"/>
    </source>
</evidence>
<dbReference type="STRING" id="1314674.A0A0D7BF05"/>
<dbReference type="PANTHER" id="PTHR14336:SF8">
    <property type="entry name" value="PROTEIN OPY1"/>
    <property type="match status" value="1"/>
</dbReference>
<feature type="domain" description="PH" evidence="2">
    <location>
        <begin position="108"/>
        <end position="203"/>
    </location>
</feature>
<feature type="region of interest" description="Disordered" evidence="1">
    <location>
        <begin position="208"/>
        <end position="288"/>
    </location>
</feature>
<dbReference type="InterPro" id="IPR011993">
    <property type="entry name" value="PH-like_dom_sf"/>
</dbReference>
<dbReference type="SMART" id="SM00233">
    <property type="entry name" value="PH"/>
    <property type="match status" value="2"/>
</dbReference>
<dbReference type="EMBL" id="KN880490">
    <property type="protein sequence ID" value="KIY69098.1"/>
    <property type="molecule type" value="Genomic_DNA"/>
</dbReference>
<evidence type="ECO:0000313" key="4">
    <source>
        <dbReference type="Proteomes" id="UP000054007"/>
    </source>
</evidence>
<evidence type="ECO:0000259" key="2">
    <source>
        <dbReference type="PROSITE" id="PS50003"/>
    </source>
</evidence>
<dbReference type="Gene3D" id="2.30.29.30">
    <property type="entry name" value="Pleckstrin-homology domain (PH domain)/Phosphotyrosine-binding domain (PTB)"/>
    <property type="match status" value="2"/>
</dbReference>
<feature type="compositionally biased region" description="Low complexity" evidence="1">
    <location>
        <begin position="420"/>
        <end position="436"/>
    </location>
</feature>
<sequence>MSAATTPIPTPAEIQRKLSSRTAPNRVSSNSGNYFSGVESDTESVLTPEVQPVTPAPPVHAGAMTQPPLSAIAEARTNDGGEESDDEDEDEEEGGWKSAVRHNSVDETVLKSGYLSKKGERRKTWKKRWFVLRPTQLAYYKSNAEYQLLRLLDLSDIHACTTVSLKKHDNTFGLVLPARTFYLQAKTEAEVKGWITAIDEARQLLNPALTSAPSPSNPIPIPSAPQDRNYPPSATPSPPSQHGYAPTSSDSEDHDVAPRRTTSMSSQQRPVLAVSPSKSPGSIPQDPAKTVISGYLMKQSSSKRRGWRKRWFVLTGAKLMYFASHMDAKAHRQFALAEVVDALECDLQSQRNLAHGTSPAIPPAGEVDDPHSRHAFKIVTTKKTMILCAPNEEDEIKWLGAIQALIARRSDPAAPKAQTVASPVSPSSDVSPNNSAFAGSPASTGLKGKVRRSSTSQSTFTGRAIPEEQAER</sequence>
<feature type="compositionally biased region" description="Polar residues" evidence="1">
    <location>
        <begin position="260"/>
        <end position="269"/>
    </location>
</feature>
<reference evidence="3 4" key="1">
    <citation type="journal article" date="2015" name="Fungal Genet. Biol.">
        <title>Evolution of novel wood decay mechanisms in Agaricales revealed by the genome sequences of Fistulina hepatica and Cylindrobasidium torrendii.</title>
        <authorList>
            <person name="Floudas D."/>
            <person name="Held B.W."/>
            <person name="Riley R."/>
            <person name="Nagy L.G."/>
            <person name="Koehler G."/>
            <person name="Ransdell A.S."/>
            <person name="Younus H."/>
            <person name="Chow J."/>
            <person name="Chiniquy J."/>
            <person name="Lipzen A."/>
            <person name="Tritt A."/>
            <person name="Sun H."/>
            <person name="Haridas S."/>
            <person name="LaButti K."/>
            <person name="Ohm R.A."/>
            <person name="Kues U."/>
            <person name="Blanchette R.A."/>
            <person name="Grigoriev I.V."/>
            <person name="Minto R.E."/>
            <person name="Hibbett D.S."/>
        </authorList>
    </citation>
    <scope>NUCLEOTIDE SEQUENCE [LARGE SCALE GENOMIC DNA]</scope>
    <source>
        <strain evidence="3 4">FP15055 ss-10</strain>
    </source>
</reference>
<organism evidence="3 4">
    <name type="scientific">Cylindrobasidium torrendii FP15055 ss-10</name>
    <dbReference type="NCBI Taxonomy" id="1314674"/>
    <lineage>
        <taxon>Eukaryota</taxon>
        <taxon>Fungi</taxon>
        <taxon>Dikarya</taxon>
        <taxon>Basidiomycota</taxon>
        <taxon>Agaricomycotina</taxon>
        <taxon>Agaricomycetes</taxon>
        <taxon>Agaricomycetidae</taxon>
        <taxon>Agaricales</taxon>
        <taxon>Marasmiineae</taxon>
        <taxon>Physalacriaceae</taxon>
        <taxon>Cylindrobasidium</taxon>
    </lineage>
</organism>
<feature type="compositionally biased region" description="Polar residues" evidence="1">
    <location>
        <begin position="20"/>
        <end position="34"/>
    </location>
</feature>
<evidence type="ECO:0000313" key="3">
    <source>
        <dbReference type="EMBL" id="KIY69098.1"/>
    </source>
</evidence>
<proteinExistence type="predicted"/>
<dbReference type="Pfam" id="PF00169">
    <property type="entry name" value="PH"/>
    <property type="match status" value="2"/>
</dbReference>